<sequence length="81" mass="8597">MATWVAGSYAAVVIVLGMVAGFTSQRGVPDRYTMIQAALTLPLSYVVSRTTLNGLAWFLAIDVVGLIQAAMLWLLLAGLTP</sequence>
<keyword evidence="1" id="KW-0472">Membrane</keyword>
<dbReference type="Proteomes" id="UP001139648">
    <property type="component" value="Unassembled WGS sequence"/>
</dbReference>
<protein>
    <submittedName>
        <fullName evidence="2">Uncharacterized protein</fullName>
    </submittedName>
</protein>
<dbReference type="AlphaFoldDB" id="A0A9X2GH30"/>
<keyword evidence="3" id="KW-1185">Reference proteome</keyword>
<organism evidence="2 3">
    <name type="scientific">Nonomuraea thailandensis</name>
    <dbReference type="NCBI Taxonomy" id="1188745"/>
    <lineage>
        <taxon>Bacteria</taxon>
        <taxon>Bacillati</taxon>
        <taxon>Actinomycetota</taxon>
        <taxon>Actinomycetes</taxon>
        <taxon>Streptosporangiales</taxon>
        <taxon>Streptosporangiaceae</taxon>
        <taxon>Nonomuraea</taxon>
    </lineage>
</organism>
<keyword evidence="1" id="KW-1133">Transmembrane helix</keyword>
<evidence type="ECO:0000313" key="2">
    <source>
        <dbReference type="EMBL" id="MCP2354543.1"/>
    </source>
</evidence>
<evidence type="ECO:0000313" key="3">
    <source>
        <dbReference type="Proteomes" id="UP001139648"/>
    </source>
</evidence>
<gene>
    <name evidence="2" type="ORF">HD597_001563</name>
</gene>
<keyword evidence="1" id="KW-0812">Transmembrane</keyword>
<dbReference type="RefSeq" id="WP_253741020.1">
    <property type="nucleotide sequence ID" value="NZ_BAABKA010000048.1"/>
</dbReference>
<name>A0A9X2GH30_9ACTN</name>
<reference evidence="2" key="1">
    <citation type="submission" date="2022-06" db="EMBL/GenBank/DDBJ databases">
        <title>Sequencing the genomes of 1000 actinobacteria strains.</title>
        <authorList>
            <person name="Klenk H.-P."/>
        </authorList>
    </citation>
    <scope>NUCLEOTIDE SEQUENCE</scope>
    <source>
        <strain evidence="2">DSM 46694</strain>
    </source>
</reference>
<accession>A0A9X2GH30</accession>
<feature type="transmembrane region" description="Helical" evidence="1">
    <location>
        <begin position="6"/>
        <end position="24"/>
    </location>
</feature>
<evidence type="ECO:0000256" key="1">
    <source>
        <dbReference type="SAM" id="Phobius"/>
    </source>
</evidence>
<feature type="transmembrane region" description="Helical" evidence="1">
    <location>
        <begin position="54"/>
        <end position="76"/>
    </location>
</feature>
<dbReference type="EMBL" id="JAMZEB010000002">
    <property type="protein sequence ID" value="MCP2354543.1"/>
    <property type="molecule type" value="Genomic_DNA"/>
</dbReference>
<comment type="caution">
    <text evidence="2">The sequence shown here is derived from an EMBL/GenBank/DDBJ whole genome shotgun (WGS) entry which is preliminary data.</text>
</comment>
<proteinExistence type="predicted"/>